<name>A0A024GIM6_9STRA</name>
<protein>
    <submittedName>
        <fullName evidence="1">Uncharacterized protein</fullName>
    </submittedName>
</protein>
<evidence type="ECO:0000313" key="1">
    <source>
        <dbReference type="EMBL" id="CCI46194.1"/>
    </source>
</evidence>
<dbReference type="OrthoDB" id="67308at2759"/>
<comment type="caution">
    <text evidence="1">The sequence shown here is derived from an EMBL/GenBank/DDBJ whole genome shotgun (WGS) entry which is preliminary data.</text>
</comment>
<dbReference type="AlphaFoldDB" id="A0A024GIM6"/>
<dbReference type="Proteomes" id="UP000053237">
    <property type="component" value="Unassembled WGS sequence"/>
</dbReference>
<reference evidence="1 2" key="1">
    <citation type="submission" date="2012-05" db="EMBL/GenBank/DDBJ databases">
        <title>Recombination and specialization in a pathogen metapopulation.</title>
        <authorList>
            <person name="Gardiner A."/>
            <person name="Kemen E."/>
            <person name="Schultz-Larsen T."/>
            <person name="MacLean D."/>
            <person name="Van Oosterhout C."/>
            <person name="Jones J.D.G."/>
        </authorList>
    </citation>
    <scope>NUCLEOTIDE SEQUENCE [LARGE SCALE GENOMIC DNA]</scope>
    <source>
        <strain evidence="1 2">Ac Nc2</strain>
    </source>
</reference>
<keyword evidence="2" id="KW-1185">Reference proteome</keyword>
<dbReference type="EMBL" id="CAIX01000119">
    <property type="protein sequence ID" value="CCI46194.1"/>
    <property type="molecule type" value="Genomic_DNA"/>
</dbReference>
<accession>A0A024GIM6</accession>
<proteinExistence type="predicted"/>
<gene>
    <name evidence="1" type="ORF">BN9_071230</name>
</gene>
<organism evidence="1 2">
    <name type="scientific">Albugo candida</name>
    <dbReference type="NCBI Taxonomy" id="65357"/>
    <lineage>
        <taxon>Eukaryota</taxon>
        <taxon>Sar</taxon>
        <taxon>Stramenopiles</taxon>
        <taxon>Oomycota</taxon>
        <taxon>Peronosporomycetes</taxon>
        <taxon>Albuginales</taxon>
        <taxon>Albuginaceae</taxon>
        <taxon>Albugo</taxon>
    </lineage>
</organism>
<evidence type="ECO:0000313" key="2">
    <source>
        <dbReference type="Proteomes" id="UP000053237"/>
    </source>
</evidence>
<dbReference type="InParanoid" id="A0A024GIM6"/>
<sequence>MWPHDSVILGYDQIKYESSLTAMNQKHSESDLSINRSRFTRVKDSVHFGDGKARDFNTSNQQIGVHGTEPRTVLVPGRKPNEGNGAVIMGYDTVKPSSESQAVYQYDPIAAKEAIAFRDQVRQRSCGHPSHSISWNDTIGYMSESKSSFSDKSKLNMAVTSTFDRKKDLSATHFILGDDAVEYTTSSHIPPLSAAEFAMYGKGQSISCKSQQDSVEIA</sequence>